<dbReference type="InterPro" id="IPR037196">
    <property type="entry name" value="HSP90_C"/>
</dbReference>
<dbReference type="GO" id="GO:0005524">
    <property type="term" value="F:ATP binding"/>
    <property type="evidence" value="ECO:0007669"/>
    <property type="project" value="UniProtKB-UniRule"/>
</dbReference>
<keyword evidence="5 10" id="KW-0067">ATP-binding</keyword>
<dbReference type="HAMAP" id="MF_00505">
    <property type="entry name" value="HSP90"/>
    <property type="match status" value="1"/>
</dbReference>
<comment type="function">
    <text evidence="8 10">Molecular chaperone. Has ATPase activity.</text>
</comment>
<evidence type="ECO:0000256" key="3">
    <source>
        <dbReference type="ARBA" id="ARBA00022490"/>
    </source>
</evidence>
<dbReference type="PIRSF" id="PIRSF002583">
    <property type="entry name" value="Hsp90"/>
    <property type="match status" value="1"/>
</dbReference>
<evidence type="ECO:0000256" key="5">
    <source>
        <dbReference type="ARBA" id="ARBA00022840"/>
    </source>
</evidence>
<dbReference type="GO" id="GO:0005737">
    <property type="term" value="C:cytoplasm"/>
    <property type="evidence" value="ECO:0007669"/>
    <property type="project" value="UniProtKB-SubCell"/>
</dbReference>
<dbReference type="FunFam" id="3.30.230.80:FF:000002">
    <property type="entry name" value="Molecular chaperone HtpG"/>
    <property type="match status" value="1"/>
</dbReference>
<dbReference type="InterPro" id="IPR001404">
    <property type="entry name" value="Hsp90_fam"/>
</dbReference>
<dbReference type="Pfam" id="PF00183">
    <property type="entry name" value="HSP90"/>
    <property type="match status" value="1"/>
</dbReference>
<protein>
    <recommendedName>
        <fullName evidence="9 10">Chaperone protein HtpG</fullName>
    </recommendedName>
    <alternativeName>
        <fullName evidence="10">Heat shock protein HtpG</fullName>
    </alternativeName>
    <alternativeName>
        <fullName evidence="10">High temperature protein G</fullName>
    </alternativeName>
</protein>
<dbReference type="Gene3D" id="3.30.565.10">
    <property type="entry name" value="Histidine kinase-like ATPase, C-terminal domain"/>
    <property type="match status" value="1"/>
</dbReference>
<feature type="region of interest" description="C" evidence="10">
    <location>
        <begin position="535"/>
        <end position="607"/>
    </location>
</feature>
<keyword evidence="6 10" id="KW-0346">Stress response</keyword>
<comment type="similarity">
    <text evidence="2 10">Belongs to the heat shock protein 90 family.</text>
</comment>
<dbReference type="Proteomes" id="UP000222862">
    <property type="component" value="Unassembled WGS sequence"/>
</dbReference>
<dbReference type="PRINTS" id="PR00775">
    <property type="entry name" value="HEATSHOCK90"/>
</dbReference>
<keyword evidence="12" id="KW-0175">Coiled coil</keyword>
<dbReference type="InterPro" id="IPR036890">
    <property type="entry name" value="HATPase_C_sf"/>
</dbReference>
<dbReference type="Pfam" id="PF13589">
    <property type="entry name" value="HATPase_c_3"/>
    <property type="match status" value="1"/>
</dbReference>
<evidence type="ECO:0000256" key="6">
    <source>
        <dbReference type="ARBA" id="ARBA00023016"/>
    </source>
</evidence>
<dbReference type="NCBIfam" id="NF003555">
    <property type="entry name" value="PRK05218.1"/>
    <property type="match status" value="1"/>
</dbReference>
<evidence type="ECO:0000256" key="7">
    <source>
        <dbReference type="ARBA" id="ARBA00023186"/>
    </source>
</evidence>
<feature type="binding site" evidence="11">
    <location>
        <begin position="99"/>
        <end position="100"/>
    </location>
    <ligand>
        <name>ATP</name>
        <dbReference type="ChEBI" id="CHEBI:30616"/>
    </ligand>
</feature>
<dbReference type="InterPro" id="IPR020575">
    <property type="entry name" value="Hsp90_N"/>
</dbReference>
<evidence type="ECO:0000256" key="10">
    <source>
        <dbReference type="HAMAP-Rule" id="MF_00505"/>
    </source>
</evidence>
<feature type="binding site" evidence="11">
    <location>
        <position position="323"/>
    </location>
    <ligand>
        <name>ATP</name>
        <dbReference type="ChEBI" id="CHEBI:30616"/>
    </ligand>
</feature>
<feature type="region of interest" description="A; substrate-binding" evidence="10">
    <location>
        <begin position="1"/>
        <end position="323"/>
    </location>
</feature>
<name>A0A2B7YPB0_FUSNP</name>
<dbReference type="SUPFAM" id="SSF55874">
    <property type="entry name" value="ATPase domain of HSP90 chaperone/DNA topoisomerase II/histidine kinase"/>
    <property type="match status" value="1"/>
</dbReference>
<reference evidence="13 14" key="1">
    <citation type="submission" date="2017-06" db="EMBL/GenBank/DDBJ databases">
        <title>Genome sequencing of Fusobacterium nucleatum subsp. polymorphum KCOM 1232 (=ChDC F37).</title>
        <authorList>
            <person name="Kook J.-K."/>
            <person name="Park S.-N."/>
            <person name="Lim Y.K."/>
            <person name="Roh H."/>
        </authorList>
    </citation>
    <scope>NUCLEOTIDE SEQUENCE [LARGE SCALE GENOMIC DNA]</scope>
    <source>
        <strain evidence="14">KCOM 1232 ( ChDC F37)</strain>
    </source>
</reference>
<dbReference type="PROSITE" id="PS00298">
    <property type="entry name" value="HSP90"/>
    <property type="match status" value="1"/>
</dbReference>
<dbReference type="Gene3D" id="3.40.50.11260">
    <property type="match status" value="1"/>
</dbReference>
<keyword evidence="7 10" id="KW-0143">Chaperone</keyword>
<evidence type="ECO:0000256" key="1">
    <source>
        <dbReference type="ARBA" id="ARBA00004496"/>
    </source>
</evidence>
<evidence type="ECO:0000256" key="9">
    <source>
        <dbReference type="ARBA" id="ARBA00070675"/>
    </source>
</evidence>
<evidence type="ECO:0000256" key="12">
    <source>
        <dbReference type="SAM" id="Coils"/>
    </source>
</evidence>
<evidence type="ECO:0000256" key="4">
    <source>
        <dbReference type="ARBA" id="ARBA00022741"/>
    </source>
</evidence>
<gene>
    <name evidence="10" type="primary">htpG</name>
    <name evidence="13" type="ORF">RN96_06210</name>
</gene>
<evidence type="ECO:0000256" key="11">
    <source>
        <dbReference type="PIRSR" id="PIRSR002583-1"/>
    </source>
</evidence>
<keyword evidence="3 10" id="KW-0963">Cytoplasm</keyword>
<dbReference type="GO" id="GO:0140662">
    <property type="term" value="F:ATP-dependent protein folding chaperone"/>
    <property type="evidence" value="ECO:0007669"/>
    <property type="project" value="InterPro"/>
</dbReference>
<comment type="caution">
    <text evidence="10">Lacks conserved residue(s) required for the propagation of feature annotation.</text>
</comment>
<feature type="binding site" evidence="11">
    <location>
        <position position="84"/>
    </location>
    <ligand>
        <name>ATP</name>
        <dbReference type="ChEBI" id="CHEBI:30616"/>
    </ligand>
</feature>
<evidence type="ECO:0000256" key="2">
    <source>
        <dbReference type="ARBA" id="ARBA00008239"/>
    </source>
</evidence>
<feature type="binding site" evidence="11">
    <location>
        <position position="79"/>
    </location>
    <ligand>
        <name>ATP</name>
        <dbReference type="ChEBI" id="CHEBI:30616"/>
    </ligand>
</feature>
<feature type="binding site" evidence="11">
    <location>
        <position position="37"/>
    </location>
    <ligand>
        <name>ATP</name>
        <dbReference type="ChEBI" id="CHEBI:30616"/>
    </ligand>
</feature>
<dbReference type="RefSeq" id="WP_098702727.1">
    <property type="nucleotide sequence ID" value="NZ_NJGI01000001.1"/>
</dbReference>
<feature type="binding site" evidence="11">
    <location>
        <begin position="121"/>
        <end position="126"/>
    </location>
    <ligand>
        <name>ATP</name>
        <dbReference type="ChEBI" id="CHEBI:30616"/>
    </ligand>
</feature>
<dbReference type="AlphaFoldDB" id="A0A2B7YPB0"/>
<dbReference type="CDD" id="cd16927">
    <property type="entry name" value="HATPase_Hsp90-like"/>
    <property type="match status" value="1"/>
</dbReference>
<feature type="binding site" evidence="11">
    <location>
        <position position="92"/>
    </location>
    <ligand>
        <name>ATP</name>
        <dbReference type="ChEBI" id="CHEBI:30616"/>
    </ligand>
</feature>
<dbReference type="SUPFAM" id="SSF54211">
    <property type="entry name" value="Ribosomal protein S5 domain 2-like"/>
    <property type="match status" value="1"/>
</dbReference>
<feature type="binding site" evidence="11">
    <location>
        <position position="33"/>
    </location>
    <ligand>
        <name>ATP</name>
        <dbReference type="ChEBI" id="CHEBI:30616"/>
    </ligand>
</feature>
<sequence>MKKEEKIFKAETKELLNLMIHSIYTNKEIFLRELISNANDAIDKLKFKSLTDTDILKGDNKFKIEISVDKGNRTLTITDNGIGMTYEEVDDNIGTIAKSGSKLFKEQLEEAKKDDIDIIGQFGVGFYSGFIVADKITLETKSPYSENGVKWISSGDGNYEIEEISKEDRGTKITLHLKDGDEYNEFLEDWKIKELVKRYSNYIRYEIYFGDEVINSTKPIWKKDKKELKDEDYNEFYKATFHDWNDPLLHINLKVQGNIEYNALLFIPKKLPFDYYTKNFKRGLQLYTKNVFIMEKCEDLIPEYFNFISGLVDCDSLSLNISREILQQNAELQVISKNLEKKITSELEKILKNDREKYVEFWKEFGRSIKAGVQDMFGMNKEKLQNLLIFISSYDDKYTTLKEYVDRMGDNKEILYVPAESIDAAKYLPKMEKLKEQGREVLILTDKIDEFTLMAMRDYSGKEFKSINSSDFKFSDDKKKEEEVKKIADENKELIEKAKEFLKDKVSEVELSNNIGNSASSLLAKGGLSLEMEKTLSEMTSNNDAPKAEKVLAINPEHILFNRLKSSVNTEDFNKLIDVLYNQALLLEGFNVENPAEFIKNLNSLIK</sequence>
<comment type="subunit">
    <text evidence="10">Homodimer.</text>
</comment>
<dbReference type="STRING" id="76857.RO02_06775"/>
<dbReference type="GO" id="GO:0016887">
    <property type="term" value="F:ATP hydrolysis activity"/>
    <property type="evidence" value="ECO:0007669"/>
    <property type="project" value="InterPro"/>
</dbReference>
<comment type="caution">
    <text evidence="13">The sequence shown here is derived from an EMBL/GenBank/DDBJ whole genome shotgun (WGS) entry which is preliminary data.</text>
</comment>
<dbReference type="FunFam" id="3.30.565.10:FF:000009">
    <property type="entry name" value="Molecular chaperone HtpG"/>
    <property type="match status" value="1"/>
</dbReference>
<dbReference type="Gene3D" id="3.30.230.80">
    <property type="match status" value="1"/>
</dbReference>
<dbReference type="GO" id="GO:0051082">
    <property type="term" value="F:unfolded protein binding"/>
    <property type="evidence" value="ECO:0007669"/>
    <property type="project" value="UniProtKB-UniRule"/>
</dbReference>
<dbReference type="PANTHER" id="PTHR11528">
    <property type="entry name" value="HEAT SHOCK PROTEIN 90 FAMILY MEMBER"/>
    <property type="match status" value="1"/>
</dbReference>
<dbReference type="EMBL" id="NJGI01000001">
    <property type="protein sequence ID" value="PGH22692.1"/>
    <property type="molecule type" value="Genomic_DNA"/>
</dbReference>
<keyword evidence="4 10" id="KW-0547">Nucleotide-binding</keyword>
<dbReference type="InterPro" id="IPR019805">
    <property type="entry name" value="Heat_shock_protein_90_CS"/>
</dbReference>
<organism evidence="13 14">
    <name type="scientific">Fusobacterium nucleatum subsp. polymorphum</name>
    <name type="common">Fusobacterium polymorphum</name>
    <dbReference type="NCBI Taxonomy" id="76857"/>
    <lineage>
        <taxon>Bacteria</taxon>
        <taxon>Fusobacteriati</taxon>
        <taxon>Fusobacteriota</taxon>
        <taxon>Fusobacteriia</taxon>
        <taxon>Fusobacteriales</taxon>
        <taxon>Fusobacteriaceae</taxon>
        <taxon>Fusobacterium</taxon>
    </lineage>
</organism>
<feature type="coiled-coil region" evidence="12">
    <location>
        <begin position="477"/>
        <end position="505"/>
    </location>
</feature>
<comment type="subcellular location">
    <subcellularLocation>
        <location evidence="1 10">Cytoplasm</location>
    </subcellularLocation>
</comment>
<evidence type="ECO:0000313" key="14">
    <source>
        <dbReference type="Proteomes" id="UP000222862"/>
    </source>
</evidence>
<accession>A0A2B7YPB0</accession>
<feature type="binding site" evidence="11">
    <location>
        <position position="171"/>
    </location>
    <ligand>
        <name>ATP</name>
        <dbReference type="ChEBI" id="CHEBI:30616"/>
    </ligand>
</feature>
<feature type="binding site" evidence="11">
    <location>
        <position position="98"/>
    </location>
    <ligand>
        <name>ATP</name>
        <dbReference type="ChEBI" id="CHEBI:30616"/>
    </ligand>
</feature>
<evidence type="ECO:0000256" key="8">
    <source>
        <dbReference type="ARBA" id="ARBA00058590"/>
    </source>
</evidence>
<dbReference type="InterPro" id="IPR020568">
    <property type="entry name" value="Ribosomal_Su5_D2-typ_SF"/>
</dbReference>
<dbReference type="SUPFAM" id="SSF110942">
    <property type="entry name" value="HSP90 C-terminal domain"/>
    <property type="match status" value="1"/>
</dbReference>
<evidence type="ECO:0000313" key="13">
    <source>
        <dbReference type="EMBL" id="PGH22692.1"/>
    </source>
</evidence>
<dbReference type="Gene3D" id="1.20.120.790">
    <property type="entry name" value="Heat shock protein 90, C-terminal domain"/>
    <property type="match status" value="1"/>
</dbReference>
<proteinExistence type="inferred from homology"/>